<dbReference type="EMBL" id="JAACJM010000096">
    <property type="protein sequence ID" value="KAF5347177.1"/>
    <property type="molecule type" value="Genomic_DNA"/>
</dbReference>
<dbReference type="GO" id="GO:0008757">
    <property type="term" value="F:S-adenosylmethionine-dependent methyltransferase activity"/>
    <property type="evidence" value="ECO:0007669"/>
    <property type="project" value="InterPro"/>
</dbReference>
<keyword evidence="3" id="KW-1185">Reference proteome</keyword>
<gene>
    <name evidence="2" type="ORF">D9758_011057</name>
</gene>
<organism evidence="2 3">
    <name type="scientific">Tetrapyrgos nigripes</name>
    <dbReference type="NCBI Taxonomy" id="182062"/>
    <lineage>
        <taxon>Eukaryota</taxon>
        <taxon>Fungi</taxon>
        <taxon>Dikarya</taxon>
        <taxon>Basidiomycota</taxon>
        <taxon>Agaricomycotina</taxon>
        <taxon>Agaricomycetes</taxon>
        <taxon>Agaricomycetidae</taxon>
        <taxon>Agaricales</taxon>
        <taxon>Marasmiineae</taxon>
        <taxon>Marasmiaceae</taxon>
        <taxon>Tetrapyrgos</taxon>
    </lineage>
</organism>
<dbReference type="InterPro" id="IPR012901">
    <property type="entry name" value="CARME"/>
</dbReference>
<keyword evidence="1" id="KW-0732">Signal</keyword>
<evidence type="ECO:0000313" key="3">
    <source>
        <dbReference type="Proteomes" id="UP000559256"/>
    </source>
</evidence>
<sequence>MSRRLVRVLVLLIVVGGGAWYLPRSGPLSVNLNVTVPFPVTVHIDNPASAPPTERHRVQQVQDVQEAKPAPRELSSKQYSILSSITSFSRYLENAFDMIAVREDRFQGLPTKQRPLAEAIGYTAHFADARNRARDNAEFLSKVAEYARETYGFSPEEETQKAHWEYVSDFLGHMVRDWSTEGKPERDTIFPPIISALKNGLSGVKAPKRILLPGFGLGRLAHEIANDKEYSVDACELDYGSIIAYNYLVNQTTAPFQHTLYPYLTKWQFQRSAKGRFDAFRFPDALPTSSVNLIEGDFLTEFPESEQYDAVVTLFFIDVSENIIDFLSNIHRLLKPGGLWINLGPLKWGSFSQLQLSAEEVLDLAELLGFKIDHDSRQSIDSVYAHQVDSLLKFTYVTQFWTARKV</sequence>
<evidence type="ECO:0000313" key="2">
    <source>
        <dbReference type="EMBL" id="KAF5347177.1"/>
    </source>
</evidence>
<proteinExistence type="predicted"/>
<feature type="chain" id="PRO_5034979974" evidence="1">
    <location>
        <begin position="20"/>
        <end position="406"/>
    </location>
</feature>
<evidence type="ECO:0000256" key="1">
    <source>
        <dbReference type="SAM" id="SignalP"/>
    </source>
</evidence>
<dbReference type="Gene3D" id="3.40.50.150">
    <property type="entry name" value="Vaccinia Virus protein VP39"/>
    <property type="match status" value="1"/>
</dbReference>
<dbReference type="Pfam" id="PF07942">
    <property type="entry name" value="CARME"/>
    <property type="match status" value="1"/>
</dbReference>
<dbReference type="Proteomes" id="UP000559256">
    <property type="component" value="Unassembled WGS sequence"/>
</dbReference>
<accession>A0A8H5CSI1</accession>
<protein>
    <submittedName>
        <fullName evidence="2">Uncharacterized protein</fullName>
    </submittedName>
</protein>
<name>A0A8H5CSI1_9AGAR</name>
<dbReference type="AlphaFoldDB" id="A0A8H5CSI1"/>
<dbReference type="InterPro" id="IPR029063">
    <property type="entry name" value="SAM-dependent_MTases_sf"/>
</dbReference>
<dbReference type="PANTHER" id="PTHR12303">
    <property type="entry name" value="CARNOSINE N-METHYLTRANSFERASE"/>
    <property type="match status" value="1"/>
</dbReference>
<feature type="signal peptide" evidence="1">
    <location>
        <begin position="1"/>
        <end position="19"/>
    </location>
</feature>
<dbReference type="SUPFAM" id="SSF53335">
    <property type="entry name" value="S-adenosyl-L-methionine-dependent methyltransferases"/>
    <property type="match status" value="1"/>
</dbReference>
<dbReference type="PANTHER" id="PTHR12303:SF13">
    <property type="match status" value="1"/>
</dbReference>
<dbReference type="CDD" id="cd02440">
    <property type="entry name" value="AdoMet_MTases"/>
    <property type="match status" value="1"/>
</dbReference>
<comment type="caution">
    <text evidence="2">The sequence shown here is derived from an EMBL/GenBank/DDBJ whole genome shotgun (WGS) entry which is preliminary data.</text>
</comment>
<reference evidence="2 3" key="1">
    <citation type="journal article" date="2020" name="ISME J.">
        <title>Uncovering the hidden diversity of litter-decomposition mechanisms in mushroom-forming fungi.</title>
        <authorList>
            <person name="Floudas D."/>
            <person name="Bentzer J."/>
            <person name="Ahren D."/>
            <person name="Johansson T."/>
            <person name="Persson P."/>
            <person name="Tunlid A."/>
        </authorList>
    </citation>
    <scope>NUCLEOTIDE SEQUENCE [LARGE SCALE GENOMIC DNA]</scope>
    <source>
        <strain evidence="2 3">CBS 291.85</strain>
    </source>
</reference>
<dbReference type="OrthoDB" id="978at2759"/>
<dbReference type="SMART" id="SM01296">
    <property type="entry name" value="N2227"/>
    <property type="match status" value="1"/>
</dbReference>